<name>A0A1E8FHJ7_9ALTE</name>
<dbReference type="AlphaFoldDB" id="A0A1E8FHJ7"/>
<evidence type="ECO:0000313" key="2">
    <source>
        <dbReference type="Proteomes" id="UP000176037"/>
    </source>
</evidence>
<keyword evidence="2" id="KW-1185">Reference proteome</keyword>
<evidence type="ECO:0000313" key="1">
    <source>
        <dbReference type="EMBL" id="OFI35410.1"/>
    </source>
</evidence>
<gene>
    <name evidence="1" type="ORF">BFC17_11610</name>
</gene>
<dbReference type="STRING" id="1856405.BFC17_11610"/>
<reference evidence="1 2" key="1">
    <citation type="submission" date="2016-09" db="EMBL/GenBank/DDBJ databases">
        <title>Alteromonas lipolytica, a new species isolated from sea water.</title>
        <authorList>
            <person name="Wu Y.-H."/>
            <person name="Cheng H."/>
            <person name="Xu X.-W."/>
        </authorList>
    </citation>
    <scope>NUCLEOTIDE SEQUENCE [LARGE SCALE GENOMIC DNA]</scope>
    <source>
        <strain evidence="1 2">JW12</strain>
    </source>
</reference>
<dbReference type="RefSeq" id="WP_070175154.1">
    <property type="nucleotide sequence ID" value="NZ_BMJR01000006.1"/>
</dbReference>
<evidence type="ECO:0008006" key="3">
    <source>
        <dbReference type="Google" id="ProtNLM"/>
    </source>
</evidence>
<dbReference type="EMBL" id="MJIC01000009">
    <property type="protein sequence ID" value="OFI35410.1"/>
    <property type="molecule type" value="Genomic_DNA"/>
</dbReference>
<dbReference type="SUPFAM" id="SSF56935">
    <property type="entry name" value="Porins"/>
    <property type="match status" value="1"/>
</dbReference>
<accession>A0A1E8FHJ7</accession>
<sequence>MKISALIVGLLLVMLPPLVRADHDRFSWHGFVAQGLTSSTASDYITTGDKITTDLTEVGLNATYVISPSLSVAGQVMYLNGGNRFRQGTRLDYLFLDWRVTQLFDWQVNVHLGRYKNRHWLYSATQDVPQTRPSILLPQSVYFDSNRDVALSSDGIALQSTKAGSNGTWEVRWSYGRSPLFEEDTKRLISPQAQGLAKQDYTHQFSTYWQPDSMRWQIGFSLLKSEFTYHPAPEDFLINGFSLSERVTLAARYDSEAWELTTEYLRDRLRYTGSFAQGFPLTVDNTSEGGYVQWRYFLQQNLTGLVRFDTYDVNRDDRNGELLVENPFGAIPSYYGYMDTLTVGLSWDIQDNLRLSGEFARVRGAGRLSAVFLPDGLVKADPYWNAWAIQLMYWF</sequence>
<organism evidence="1 2">
    <name type="scientific">Alteromonas lipolytica</name>
    <dbReference type="NCBI Taxonomy" id="1856405"/>
    <lineage>
        <taxon>Bacteria</taxon>
        <taxon>Pseudomonadati</taxon>
        <taxon>Pseudomonadota</taxon>
        <taxon>Gammaproteobacteria</taxon>
        <taxon>Alteromonadales</taxon>
        <taxon>Alteromonadaceae</taxon>
        <taxon>Alteromonas/Salinimonas group</taxon>
        <taxon>Alteromonas</taxon>
    </lineage>
</organism>
<protein>
    <recommendedName>
        <fullName evidence="3">Alginate export domain-containing protein</fullName>
    </recommendedName>
</protein>
<comment type="caution">
    <text evidence="1">The sequence shown here is derived from an EMBL/GenBank/DDBJ whole genome shotgun (WGS) entry which is preliminary data.</text>
</comment>
<proteinExistence type="predicted"/>
<dbReference type="Proteomes" id="UP000176037">
    <property type="component" value="Unassembled WGS sequence"/>
</dbReference>